<dbReference type="PROSITE" id="PS51273">
    <property type="entry name" value="GATASE_TYPE_1"/>
    <property type="match status" value="1"/>
</dbReference>
<dbReference type="PROSITE" id="PS51014">
    <property type="entry name" value="COBK_CBIJ"/>
    <property type="match status" value="1"/>
</dbReference>
<dbReference type="InterPro" id="IPR029062">
    <property type="entry name" value="Class_I_gatase-like"/>
</dbReference>
<dbReference type="GO" id="GO:0015420">
    <property type="term" value="F:ABC-type vitamin B12 transporter activity"/>
    <property type="evidence" value="ECO:0007669"/>
    <property type="project" value="UniProtKB-UniRule"/>
</dbReference>
<dbReference type="SUPFAM" id="SSF52317">
    <property type="entry name" value="Class I glutamine amidotransferase-like"/>
    <property type="match status" value="1"/>
</dbReference>
<evidence type="ECO:0000259" key="6">
    <source>
        <dbReference type="Pfam" id="PF01656"/>
    </source>
</evidence>
<dbReference type="Proteomes" id="UP000536604">
    <property type="component" value="Unassembled WGS sequence"/>
</dbReference>
<comment type="pathway">
    <text evidence="1 4">Cofactor biosynthesis; adenosylcobalamin biosynthesis.</text>
</comment>
<dbReference type="NCBIfam" id="TIGR00715">
    <property type="entry name" value="precor6x_red"/>
    <property type="match status" value="1"/>
</dbReference>
<dbReference type="InterPro" id="IPR003723">
    <property type="entry name" value="Precorrin-6x_reduct"/>
</dbReference>
<dbReference type="PROSITE" id="PS51274">
    <property type="entry name" value="GATASE_COBBQ"/>
    <property type="match status" value="1"/>
</dbReference>
<protein>
    <recommendedName>
        <fullName evidence="4">Cobyric acid synthase</fullName>
    </recommendedName>
</protein>
<dbReference type="Gene3D" id="3.40.50.880">
    <property type="match status" value="1"/>
</dbReference>
<gene>
    <name evidence="4" type="primary">cobQ</name>
    <name evidence="8" type="ORF">FHS13_002913</name>
</gene>
<dbReference type="InterPro" id="IPR047045">
    <property type="entry name" value="CobQ_N"/>
</dbReference>
<evidence type="ECO:0000259" key="7">
    <source>
        <dbReference type="Pfam" id="PF07685"/>
    </source>
</evidence>
<dbReference type="NCBIfam" id="TIGR00313">
    <property type="entry name" value="cobQ"/>
    <property type="match status" value="1"/>
</dbReference>
<keyword evidence="9" id="KW-1185">Reference proteome</keyword>
<comment type="function">
    <text evidence="4">Catalyzes amidations at positions B, D, E, and G on adenosylcobyrinic A,C-diamide. NH(2) groups are provided by glutamine, and one molecule of ATP is hydrogenolyzed for each amidation.</text>
</comment>
<dbReference type="CDD" id="cd01750">
    <property type="entry name" value="GATase1_CobQ"/>
    <property type="match status" value="1"/>
</dbReference>
<feature type="active site" evidence="4">
    <location>
        <position position="428"/>
    </location>
</feature>
<evidence type="ECO:0000313" key="8">
    <source>
        <dbReference type="EMBL" id="MBB6120952.1"/>
    </source>
</evidence>
<keyword evidence="2 4" id="KW-0169">Cobalamin biosynthesis</keyword>
<dbReference type="EMBL" id="JACHJO010000008">
    <property type="protein sequence ID" value="MBB6120952.1"/>
    <property type="molecule type" value="Genomic_DNA"/>
</dbReference>
<dbReference type="Pfam" id="PF01656">
    <property type="entry name" value="CbiA"/>
    <property type="match status" value="1"/>
</dbReference>
<accession>A0A841IS48</accession>
<dbReference type="InterPro" id="IPR011698">
    <property type="entry name" value="GATase_3"/>
</dbReference>
<evidence type="ECO:0000256" key="1">
    <source>
        <dbReference type="ARBA" id="ARBA00004953"/>
    </source>
</evidence>
<feature type="domain" description="CobQ/CobB/MinD/ParA nucleotide binding" evidence="6">
    <location>
        <begin position="11"/>
        <end position="239"/>
    </location>
</feature>
<dbReference type="NCBIfam" id="NF005968">
    <property type="entry name" value="PRK08057.1-2"/>
    <property type="match status" value="1"/>
</dbReference>
<dbReference type="Pfam" id="PF02571">
    <property type="entry name" value="CbiJ"/>
    <property type="match status" value="1"/>
</dbReference>
<evidence type="ECO:0000256" key="3">
    <source>
        <dbReference type="ARBA" id="ARBA00022962"/>
    </source>
</evidence>
<dbReference type="HAMAP" id="MF_00028">
    <property type="entry name" value="CobQ"/>
    <property type="match status" value="1"/>
</dbReference>
<evidence type="ECO:0000313" key="9">
    <source>
        <dbReference type="Proteomes" id="UP000536604"/>
    </source>
</evidence>
<comment type="similarity">
    <text evidence="4">Belongs to the CobB/CobQ family. CobQ subfamily.</text>
</comment>
<comment type="caution">
    <text evidence="8">The sequence shown here is derived from an EMBL/GenBank/DDBJ whole genome shotgun (WGS) entry which is preliminary data.</text>
</comment>
<name>A0A841IS48_9ACTN</name>
<dbReference type="InterPro" id="IPR004459">
    <property type="entry name" value="CobQ_synth"/>
</dbReference>
<dbReference type="Pfam" id="PF07685">
    <property type="entry name" value="GATase_3"/>
    <property type="match status" value="1"/>
</dbReference>
<reference evidence="8 9" key="1">
    <citation type="submission" date="2020-08" db="EMBL/GenBank/DDBJ databases">
        <title>Genomic Encyclopedia of Type Strains, Phase III (KMG-III): the genomes of soil and plant-associated and newly described type strains.</title>
        <authorList>
            <person name="Whitman W."/>
        </authorList>
    </citation>
    <scope>NUCLEOTIDE SEQUENCE [LARGE SCALE GENOMIC DNA]</scope>
    <source>
        <strain evidence="8 9">CECT 8712</strain>
    </source>
</reference>
<feature type="region of interest" description="Disordered" evidence="5">
    <location>
        <begin position="489"/>
        <end position="526"/>
    </location>
</feature>
<evidence type="ECO:0000256" key="5">
    <source>
        <dbReference type="SAM" id="MobiDB-lite"/>
    </source>
</evidence>
<dbReference type="GO" id="GO:0009236">
    <property type="term" value="P:cobalamin biosynthetic process"/>
    <property type="evidence" value="ECO:0007669"/>
    <property type="project" value="UniProtKB-UniRule"/>
</dbReference>
<feature type="compositionally biased region" description="Pro residues" evidence="5">
    <location>
        <begin position="489"/>
        <end position="498"/>
    </location>
</feature>
<dbReference type="Gene3D" id="3.40.50.300">
    <property type="entry name" value="P-loop containing nucleotide triphosphate hydrolases"/>
    <property type="match status" value="1"/>
</dbReference>
<dbReference type="UniPathway" id="UPA00148"/>
<dbReference type="InterPro" id="IPR033949">
    <property type="entry name" value="CobQ_GATase1"/>
</dbReference>
<keyword evidence="3 4" id="KW-0315">Glutamine amidotransferase</keyword>
<dbReference type="CDD" id="cd05389">
    <property type="entry name" value="CobQ_N"/>
    <property type="match status" value="1"/>
</dbReference>
<evidence type="ECO:0000256" key="4">
    <source>
        <dbReference type="HAMAP-Rule" id="MF_00028"/>
    </source>
</evidence>
<dbReference type="PANTHER" id="PTHR21343">
    <property type="entry name" value="DETHIOBIOTIN SYNTHETASE"/>
    <property type="match status" value="1"/>
</dbReference>
<feature type="active site" description="Nucleophile" evidence="4">
    <location>
        <position position="340"/>
    </location>
</feature>
<proteinExistence type="inferred from homology"/>
<sequence>MSAAGRAGGLLVAGTTSDAGKSVVTTGLCRAFARRGVRVAPYKAQNMSNNSMVCHGPDGRPAEIGRAQWVQALAARAVPEPAMNPVLLKPGTDRRSHVVLLGHPAGDVSSADWESGRRHLARAAHAAYDDLAARHDVVVAEGAGSPAEINLRAGDYVNMGLARHAGLPVVVVGDIDRGGVFAALYGTVGLLEPADQKLVAGFVINKFRGDAGLLRPGLDDLERLTGRRVYGTLPWDPGLWLDSEDALDLEGRRAEKTSAGRVAVVRLPRISNFTDVDALGLEPGLDVVFASDPRDLSDADLVVLPGTRSTLADLAWLRSRGLDRAIAEHARRGRPLLGICGGFQMLGRTVADPDGVEAEPGACADGLGLLDVRTDFTAGKTLRLPSGKALGAPAHGYEIHHGRITAGDGAEEFLGGARSGNVFGTMWHGSLEGDAFRGAFLAEALGCEPSGVRFGAARERRLDLLADLVEQHLDVDALLALAREGAPADLPPLAPGGPPVAHHRPGGRSAPEAGHHPQPRPPVQSPSVRLLLLGGTSEARELAALLVEAGVDVTTSLAGRVARPRLPVGKIRIGGFGGVPGLRAALTDYDAVVDATHPFALGMTANAAAACTDVPLLRLERPGWNPDPAWHYAATHEEAAERAAALGARPFLTVGRQELARFVPELGRRAVLARVVEVPELELPAAWRLVTSRGPYDLGGELDLMGGHRADVLVTKDSGGTYTWPKMEAARLLGVPVVVVRRPPGPPGVPTVHDVAAAFAWVTSLG</sequence>
<organism evidence="8 9">
    <name type="scientific">Nocardiopsis algeriensis</name>
    <dbReference type="NCBI Taxonomy" id="1478215"/>
    <lineage>
        <taxon>Bacteria</taxon>
        <taxon>Bacillati</taxon>
        <taxon>Actinomycetota</taxon>
        <taxon>Actinomycetes</taxon>
        <taxon>Streptosporangiales</taxon>
        <taxon>Nocardiopsidaceae</taxon>
        <taxon>Nocardiopsis</taxon>
    </lineage>
</organism>
<dbReference type="SUPFAM" id="SSF52540">
    <property type="entry name" value="P-loop containing nucleoside triphosphate hydrolases"/>
    <property type="match status" value="1"/>
</dbReference>
<dbReference type="InterPro" id="IPR002586">
    <property type="entry name" value="CobQ/CobB/MinD/ParA_Nub-bd_dom"/>
</dbReference>
<dbReference type="AlphaFoldDB" id="A0A841IS48"/>
<dbReference type="NCBIfam" id="NF001989">
    <property type="entry name" value="PRK00784.1"/>
    <property type="match status" value="1"/>
</dbReference>
<feature type="domain" description="CobB/CobQ-like glutamine amidotransferase" evidence="7">
    <location>
        <begin position="261"/>
        <end position="435"/>
    </location>
</feature>
<dbReference type="PANTHER" id="PTHR21343:SF1">
    <property type="entry name" value="COBYRIC ACID SYNTHASE"/>
    <property type="match status" value="1"/>
</dbReference>
<evidence type="ECO:0000256" key="2">
    <source>
        <dbReference type="ARBA" id="ARBA00022573"/>
    </source>
</evidence>
<dbReference type="GO" id="GO:0016994">
    <property type="term" value="F:precorrin-6A reductase activity"/>
    <property type="evidence" value="ECO:0007669"/>
    <property type="project" value="InterPro"/>
</dbReference>
<dbReference type="InterPro" id="IPR027417">
    <property type="entry name" value="P-loop_NTPase"/>
</dbReference>